<reference evidence="5" key="2">
    <citation type="submission" date="2020-10" db="UniProtKB">
        <authorList>
            <consortium name="WormBaseParasite"/>
        </authorList>
    </citation>
    <scope>IDENTIFICATION</scope>
</reference>
<evidence type="ECO:0000259" key="3">
    <source>
        <dbReference type="SMART" id="SM00363"/>
    </source>
</evidence>
<sequence>MFRRLISATLQPTLRASLRHQNPTNLLRPILSTSAPISTSSTLLAKKQKRRKGQKEQTKAEFVEVDDDEEDGLDDEVVDEKTALAAKGILHTGVGDAEELIDDGLPKDYKRKSHKLNSRRLDTLLNRTSGRSSAEVEKMILSGRVRVNDVPVKKKAYNINKRDEIDLWLDAHPDNAALAYVTRVKIVDYVLKQHGYDIDCLLWSKMLVDNWRHAPEGLADEG</sequence>
<dbReference type="InterPro" id="IPR036986">
    <property type="entry name" value="S4_RNA-bd_sf"/>
</dbReference>
<evidence type="ECO:0000313" key="4">
    <source>
        <dbReference type="Proteomes" id="UP000492821"/>
    </source>
</evidence>
<evidence type="ECO:0000256" key="2">
    <source>
        <dbReference type="SAM" id="MobiDB-lite"/>
    </source>
</evidence>
<dbReference type="GO" id="GO:0003723">
    <property type="term" value="F:RNA binding"/>
    <property type="evidence" value="ECO:0007669"/>
    <property type="project" value="UniProtKB-KW"/>
</dbReference>
<accession>A0A7E4VB74</accession>
<evidence type="ECO:0000313" key="5">
    <source>
        <dbReference type="WBParaSite" id="Pan_g18711.t1"/>
    </source>
</evidence>
<dbReference type="Gene3D" id="3.10.290.10">
    <property type="entry name" value="RNA-binding S4 domain"/>
    <property type="match status" value="1"/>
</dbReference>
<dbReference type="InterPro" id="IPR002942">
    <property type="entry name" value="S4_RNA-bd"/>
</dbReference>
<dbReference type="Pfam" id="PF01479">
    <property type="entry name" value="S4"/>
    <property type="match status" value="1"/>
</dbReference>
<dbReference type="GO" id="GO:1903108">
    <property type="term" value="P:regulation of mitochondrial transcription"/>
    <property type="evidence" value="ECO:0007669"/>
    <property type="project" value="TreeGrafter"/>
</dbReference>
<dbReference type="WBParaSite" id="Pan_g18711.t1">
    <property type="protein sequence ID" value="Pan_g18711.t1"/>
    <property type="gene ID" value="Pan_g18711"/>
</dbReference>
<reference evidence="4" key="1">
    <citation type="journal article" date="2013" name="Genetics">
        <title>The draft genome and transcriptome of Panagrellus redivivus are shaped by the harsh demands of a free-living lifestyle.</title>
        <authorList>
            <person name="Srinivasan J."/>
            <person name="Dillman A.R."/>
            <person name="Macchietto M.G."/>
            <person name="Heikkinen L."/>
            <person name="Lakso M."/>
            <person name="Fracchia K.M."/>
            <person name="Antoshechkin I."/>
            <person name="Mortazavi A."/>
            <person name="Wong G."/>
            <person name="Sternberg P.W."/>
        </authorList>
    </citation>
    <scope>NUCLEOTIDE SEQUENCE [LARGE SCALE GENOMIC DNA]</scope>
    <source>
        <strain evidence="4">MT8872</strain>
    </source>
</reference>
<dbReference type="PROSITE" id="PS50889">
    <property type="entry name" value="S4"/>
    <property type="match status" value="1"/>
</dbReference>
<dbReference type="GO" id="GO:0005739">
    <property type="term" value="C:mitochondrion"/>
    <property type="evidence" value="ECO:0007669"/>
    <property type="project" value="TreeGrafter"/>
</dbReference>
<proteinExistence type="predicted"/>
<dbReference type="SUPFAM" id="SSF55174">
    <property type="entry name" value="Alpha-L RNA-binding motif"/>
    <property type="match status" value="1"/>
</dbReference>
<dbReference type="Proteomes" id="UP000492821">
    <property type="component" value="Unassembled WGS sequence"/>
</dbReference>
<dbReference type="AlphaFoldDB" id="A0A7E4VB74"/>
<feature type="domain" description="RNA-binding S4" evidence="3">
    <location>
        <begin position="119"/>
        <end position="182"/>
    </location>
</feature>
<keyword evidence="1" id="KW-0694">RNA-binding</keyword>
<dbReference type="PANTHER" id="PTHR13633:SF3">
    <property type="entry name" value="MITOCHONDRIAL TRANSCRIPTION RESCUE FACTOR 1"/>
    <property type="match status" value="1"/>
</dbReference>
<feature type="region of interest" description="Disordered" evidence="2">
    <location>
        <begin position="38"/>
        <end position="59"/>
    </location>
</feature>
<dbReference type="SMART" id="SM00363">
    <property type="entry name" value="S4"/>
    <property type="match status" value="1"/>
</dbReference>
<name>A0A7E4VB74_PANRE</name>
<dbReference type="CDD" id="cd00165">
    <property type="entry name" value="S4"/>
    <property type="match status" value="1"/>
</dbReference>
<dbReference type="PANTHER" id="PTHR13633">
    <property type="entry name" value="MITOCHONDRIAL TRANSCRIPTION RESCUE FACTOR 1"/>
    <property type="match status" value="1"/>
</dbReference>
<evidence type="ECO:0000256" key="1">
    <source>
        <dbReference type="PROSITE-ProRule" id="PRU00182"/>
    </source>
</evidence>
<protein>
    <submittedName>
        <fullName evidence="5">S4 domain-containing protein</fullName>
    </submittedName>
</protein>
<keyword evidence="4" id="KW-1185">Reference proteome</keyword>
<organism evidence="4 5">
    <name type="scientific">Panagrellus redivivus</name>
    <name type="common">Microworm</name>
    <dbReference type="NCBI Taxonomy" id="6233"/>
    <lineage>
        <taxon>Eukaryota</taxon>
        <taxon>Metazoa</taxon>
        <taxon>Ecdysozoa</taxon>
        <taxon>Nematoda</taxon>
        <taxon>Chromadorea</taxon>
        <taxon>Rhabditida</taxon>
        <taxon>Tylenchina</taxon>
        <taxon>Panagrolaimomorpha</taxon>
        <taxon>Panagrolaimoidea</taxon>
        <taxon>Panagrolaimidae</taxon>
        <taxon>Panagrellus</taxon>
    </lineage>
</organism>